<dbReference type="Proteomes" id="UP000243499">
    <property type="component" value="Chromosome 3"/>
</dbReference>
<name>A0A2T8KLQ8_9POAL</name>
<evidence type="ECO:0000313" key="1">
    <source>
        <dbReference type="EMBL" id="PVH63084.1"/>
    </source>
</evidence>
<reference evidence="1" key="1">
    <citation type="submission" date="2018-04" db="EMBL/GenBank/DDBJ databases">
        <title>WGS assembly of Panicum hallii.</title>
        <authorList>
            <person name="Lovell J."/>
            <person name="Jenkins J."/>
            <person name="Lowry D."/>
            <person name="Mamidi S."/>
            <person name="Sreedasyam A."/>
            <person name="Weng X."/>
            <person name="Barry K."/>
            <person name="Bonette J."/>
            <person name="Campitelli B."/>
            <person name="Daum C."/>
            <person name="Gordon S."/>
            <person name="Gould B."/>
            <person name="Lipzen A."/>
            <person name="Macqueen A."/>
            <person name="Palacio-Mejia J."/>
            <person name="Plott C."/>
            <person name="Shakirov E."/>
            <person name="Shu S."/>
            <person name="Yoshinaga Y."/>
            <person name="Zane M."/>
            <person name="Rokhsar D."/>
            <person name="Grimwood J."/>
            <person name="Schmutz J."/>
            <person name="Juenger T."/>
        </authorList>
    </citation>
    <scope>NUCLEOTIDE SEQUENCE [LARGE SCALE GENOMIC DNA]</scope>
    <source>
        <strain evidence="1">FIL2</strain>
    </source>
</reference>
<protein>
    <submittedName>
        <fullName evidence="1">Uncharacterized protein</fullName>
    </submittedName>
</protein>
<sequence length="72" mass="8311">MKIWTQAVIHHILIQTKEASYDDDKGPDISGCRSKSRYLKFDDTAPLPVFKVGMTFRGSEELNKEWLIIGRQ</sequence>
<proteinExistence type="predicted"/>
<organism evidence="1">
    <name type="scientific">Panicum hallii</name>
    <dbReference type="NCBI Taxonomy" id="206008"/>
    <lineage>
        <taxon>Eukaryota</taxon>
        <taxon>Viridiplantae</taxon>
        <taxon>Streptophyta</taxon>
        <taxon>Embryophyta</taxon>
        <taxon>Tracheophyta</taxon>
        <taxon>Spermatophyta</taxon>
        <taxon>Magnoliopsida</taxon>
        <taxon>Liliopsida</taxon>
        <taxon>Poales</taxon>
        <taxon>Poaceae</taxon>
        <taxon>PACMAD clade</taxon>
        <taxon>Panicoideae</taxon>
        <taxon>Panicodae</taxon>
        <taxon>Paniceae</taxon>
        <taxon>Panicinae</taxon>
        <taxon>Panicum</taxon>
        <taxon>Panicum sect. Panicum</taxon>
    </lineage>
</organism>
<dbReference type="Gramene" id="PVH63084">
    <property type="protein sequence ID" value="PVH63084"/>
    <property type="gene ID" value="PAHAL_3G469700"/>
</dbReference>
<accession>A0A2T8KLQ8</accession>
<gene>
    <name evidence="1" type="ORF">PAHAL_3G469700</name>
</gene>
<dbReference type="EMBL" id="CM008048">
    <property type="protein sequence ID" value="PVH63084.1"/>
    <property type="molecule type" value="Genomic_DNA"/>
</dbReference>
<dbReference type="AlphaFoldDB" id="A0A2T8KLQ8"/>